<comment type="caution">
    <text evidence="1">The sequence shown here is derived from an EMBL/GenBank/DDBJ whole genome shotgun (WGS) entry which is preliminary data.</text>
</comment>
<name>A0A6G1C2T7_9ORYZ</name>
<organism evidence="1 2">
    <name type="scientific">Oryza meyeriana var. granulata</name>
    <dbReference type="NCBI Taxonomy" id="110450"/>
    <lineage>
        <taxon>Eukaryota</taxon>
        <taxon>Viridiplantae</taxon>
        <taxon>Streptophyta</taxon>
        <taxon>Embryophyta</taxon>
        <taxon>Tracheophyta</taxon>
        <taxon>Spermatophyta</taxon>
        <taxon>Magnoliopsida</taxon>
        <taxon>Liliopsida</taxon>
        <taxon>Poales</taxon>
        <taxon>Poaceae</taxon>
        <taxon>BOP clade</taxon>
        <taxon>Oryzoideae</taxon>
        <taxon>Oryzeae</taxon>
        <taxon>Oryzinae</taxon>
        <taxon>Oryza</taxon>
        <taxon>Oryza meyeriana</taxon>
    </lineage>
</organism>
<evidence type="ECO:0000313" key="2">
    <source>
        <dbReference type="Proteomes" id="UP000479710"/>
    </source>
</evidence>
<proteinExistence type="predicted"/>
<reference evidence="1 2" key="1">
    <citation type="submission" date="2019-11" db="EMBL/GenBank/DDBJ databases">
        <title>Whole genome sequence of Oryza granulata.</title>
        <authorList>
            <person name="Li W."/>
        </authorList>
    </citation>
    <scope>NUCLEOTIDE SEQUENCE [LARGE SCALE GENOMIC DNA]</scope>
    <source>
        <strain evidence="2">cv. Menghai</strain>
        <tissue evidence="1">Leaf</tissue>
    </source>
</reference>
<dbReference type="AlphaFoldDB" id="A0A6G1C2T7"/>
<dbReference type="EMBL" id="SPHZ02000010">
    <property type="protein sequence ID" value="KAF0894975.1"/>
    <property type="molecule type" value="Genomic_DNA"/>
</dbReference>
<gene>
    <name evidence="1" type="ORF">E2562_004964</name>
</gene>
<dbReference type="Proteomes" id="UP000479710">
    <property type="component" value="Unassembled WGS sequence"/>
</dbReference>
<accession>A0A6G1C2T7</accession>
<protein>
    <submittedName>
        <fullName evidence="1">Uncharacterized protein</fullName>
    </submittedName>
</protein>
<keyword evidence="2" id="KW-1185">Reference proteome</keyword>
<evidence type="ECO:0000313" key="1">
    <source>
        <dbReference type="EMBL" id="KAF0894975.1"/>
    </source>
</evidence>
<sequence length="72" mass="8247">MSVLNRELKASLHPLRLHVGPCQNFQLNPSVLDEGLKTIKKELFRKAVDMNRKLAEEDPDEYSNKEKTVGNL</sequence>